<accession>A0A9P5C428</accession>
<feature type="coiled-coil region" evidence="3">
    <location>
        <begin position="78"/>
        <end position="105"/>
    </location>
</feature>
<dbReference type="PANTHER" id="PTHR47256:SF1">
    <property type="entry name" value="ZN(II)2CYS6 TRANSCRIPTION FACTOR (EUROFUNG)"/>
    <property type="match status" value="1"/>
</dbReference>
<feature type="compositionally biased region" description="Polar residues" evidence="4">
    <location>
        <begin position="207"/>
        <end position="216"/>
    </location>
</feature>
<evidence type="ECO:0000256" key="1">
    <source>
        <dbReference type="ARBA" id="ARBA00022723"/>
    </source>
</evidence>
<evidence type="ECO:0000313" key="7">
    <source>
        <dbReference type="Proteomes" id="UP000758155"/>
    </source>
</evidence>
<evidence type="ECO:0000313" key="6">
    <source>
        <dbReference type="EMBL" id="KAF3045875.1"/>
    </source>
</evidence>
<dbReference type="CDD" id="cd00067">
    <property type="entry name" value="GAL4"/>
    <property type="match status" value="1"/>
</dbReference>
<evidence type="ECO:0000256" key="3">
    <source>
        <dbReference type="SAM" id="Coils"/>
    </source>
</evidence>
<dbReference type="CDD" id="cd12148">
    <property type="entry name" value="fungal_TF_MHR"/>
    <property type="match status" value="1"/>
</dbReference>
<sequence length="703" mass="79621">MSSNFRALQPAPMDQEPTPQPQTRPILTSKPKRTVTLGACVACRKRKSKCDGNRPVCTCCSQKDTECIYELGPNEKPSQAMKRKNEEMQGELSNLRHLYDFLRLRPEHEAMEVLKRIRSNPPDVPPSQRIKELADFVRHGDLLIQQPLQTPPGSNVERDPLHSVTLPPLRQALDSPGSLESYSLPYPGIYPMGFDGPATQRRRHTQDLSARTDSQSSLPRLTSIEAILHTPSTAAADDLAADPRLRYVGDWTRVTDDTGFLAHLVTIWTEREFVFYHFLERDAFLADLSSSRSDFCSELLVNVLLASACFHSSAVKDRNKPFSENSIQTSFYYEARRLWDLEEGKDSLTKVQAGMIFYLVLAKYGRDRDGQRFLLGACISAQNLGLFDNESPQNNTTPTHISVDRWRRARAVTAWAVHNFQLSMAITYSFPVVIKRIPAAQIPYGDAEPIFHNEYINPLDAQSTDRIEACYSRLRSWWYSRPSTLDPDKHPSQVNLLCAMQYNVNIVKLFRPVLDRESSPGRDAPYIDRARSVISSSLREIRRLVLLHDTHHGWSNAITFVIHGITVASFGTLDEMAHNKPILSQPAIDERYQGLVTCLRALTVLLSYSYYAQPVFRLLTQKCVALGVQLPAEVQGALDYCTSEERTKKAAELVSSQYIADTRSVAKDTETMRMDAVISRWENLSLEDKQAWASRRGKDKVDL</sequence>
<dbReference type="OrthoDB" id="426882at2759"/>
<dbReference type="PANTHER" id="PTHR47256">
    <property type="entry name" value="ZN(II)2CYS6 TRANSCRIPTION FACTOR (EUROFUNG)-RELATED"/>
    <property type="match status" value="1"/>
</dbReference>
<dbReference type="GO" id="GO:0000981">
    <property type="term" value="F:DNA-binding transcription factor activity, RNA polymerase II-specific"/>
    <property type="evidence" value="ECO:0007669"/>
    <property type="project" value="InterPro"/>
</dbReference>
<dbReference type="InterPro" id="IPR053187">
    <property type="entry name" value="Notoamide_regulator"/>
</dbReference>
<evidence type="ECO:0000256" key="4">
    <source>
        <dbReference type="SAM" id="MobiDB-lite"/>
    </source>
</evidence>
<dbReference type="AlphaFoldDB" id="A0A9P5C428"/>
<dbReference type="InterPro" id="IPR036864">
    <property type="entry name" value="Zn2-C6_fun-type_DNA-bd_sf"/>
</dbReference>
<keyword evidence="1" id="KW-0479">Metal-binding</keyword>
<reference evidence="6" key="1">
    <citation type="submission" date="2019-04" db="EMBL/GenBank/DDBJ databases">
        <title>Sequencing of skin fungus with MAO and IRED activity.</title>
        <authorList>
            <person name="Marsaioli A.J."/>
            <person name="Bonatto J.M.C."/>
            <person name="Reis Junior O."/>
        </authorList>
    </citation>
    <scope>NUCLEOTIDE SEQUENCE</scope>
    <source>
        <strain evidence="6">28M1</strain>
    </source>
</reference>
<evidence type="ECO:0000259" key="5">
    <source>
        <dbReference type="PROSITE" id="PS50048"/>
    </source>
</evidence>
<dbReference type="GO" id="GO:0008270">
    <property type="term" value="F:zinc ion binding"/>
    <property type="evidence" value="ECO:0007669"/>
    <property type="project" value="InterPro"/>
</dbReference>
<dbReference type="Pfam" id="PF04082">
    <property type="entry name" value="Fungal_trans"/>
    <property type="match status" value="1"/>
</dbReference>
<name>A0A9P5C428_9PLEO</name>
<keyword evidence="2" id="KW-0539">Nucleus</keyword>
<dbReference type="Gene3D" id="4.10.240.10">
    <property type="entry name" value="Zn(2)-C6 fungal-type DNA-binding domain"/>
    <property type="match status" value="1"/>
</dbReference>
<dbReference type="GO" id="GO:0006351">
    <property type="term" value="P:DNA-templated transcription"/>
    <property type="evidence" value="ECO:0007669"/>
    <property type="project" value="InterPro"/>
</dbReference>
<dbReference type="InterPro" id="IPR001138">
    <property type="entry name" value="Zn2Cys6_DnaBD"/>
</dbReference>
<dbReference type="SMART" id="SM00066">
    <property type="entry name" value="GAL4"/>
    <property type="match status" value="1"/>
</dbReference>
<feature type="domain" description="Zn(2)-C6 fungal-type" evidence="5">
    <location>
        <begin position="39"/>
        <end position="69"/>
    </location>
</feature>
<keyword evidence="3" id="KW-0175">Coiled coil</keyword>
<gene>
    <name evidence="6" type="ORF">E8E12_003088</name>
</gene>
<dbReference type="InterPro" id="IPR007219">
    <property type="entry name" value="XnlR_reg_dom"/>
</dbReference>
<proteinExistence type="predicted"/>
<feature type="region of interest" description="Disordered" evidence="4">
    <location>
        <begin position="1"/>
        <end position="28"/>
    </location>
</feature>
<keyword evidence="7" id="KW-1185">Reference proteome</keyword>
<dbReference type="SUPFAM" id="SSF57701">
    <property type="entry name" value="Zn2/Cys6 DNA-binding domain"/>
    <property type="match status" value="1"/>
</dbReference>
<dbReference type="GO" id="GO:0003677">
    <property type="term" value="F:DNA binding"/>
    <property type="evidence" value="ECO:0007669"/>
    <property type="project" value="InterPro"/>
</dbReference>
<dbReference type="PROSITE" id="PS50048">
    <property type="entry name" value="ZN2_CY6_FUNGAL_2"/>
    <property type="match status" value="1"/>
</dbReference>
<feature type="region of interest" description="Disordered" evidence="4">
    <location>
        <begin position="195"/>
        <end position="216"/>
    </location>
</feature>
<dbReference type="PROSITE" id="PS00463">
    <property type="entry name" value="ZN2_CY6_FUNGAL_1"/>
    <property type="match status" value="1"/>
</dbReference>
<evidence type="ECO:0000256" key="2">
    <source>
        <dbReference type="ARBA" id="ARBA00023242"/>
    </source>
</evidence>
<protein>
    <recommendedName>
        <fullName evidence="5">Zn(2)-C6 fungal-type domain-containing protein</fullName>
    </recommendedName>
</protein>
<dbReference type="Pfam" id="PF00172">
    <property type="entry name" value="Zn_clus"/>
    <property type="match status" value="1"/>
</dbReference>
<organism evidence="6 7">
    <name type="scientific">Didymella heteroderae</name>
    <dbReference type="NCBI Taxonomy" id="1769908"/>
    <lineage>
        <taxon>Eukaryota</taxon>
        <taxon>Fungi</taxon>
        <taxon>Dikarya</taxon>
        <taxon>Ascomycota</taxon>
        <taxon>Pezizomycotina</taxon>
        <taxon>Dothideomycetes</taxon>
        <taxon>Pleosporomycetidae</taxon>
        <taxon>Pleosporales</taxon>
        <taxon>Pleosporineae</taxon>
        <taxon>Didymellaceae</taxon>
        <taxon>Didymella</taxon>
    </lineage>
</organism>
<comment type="caution">
    <text evidence="6">The sequence shown here is derived from an EMBL/GenBank/DDBJ whole genome shotgun (WGS) entry which is preliminary data.</text>
</comment>
<dbReference type="EMBL" id="SWKV01000005">
    <property type="protein sequence ID" value="KAF3045875.1"/>
    <property type="molecule type" value="Genomic_DNA"/>
</dbReference>
<dbReference type="Proteomes" id="UP000758155">
    <property type="component" value="Unassembled WGS sequence"/>
</dbReference>